<sequence>MLRLNKANIAHSARYLSSTPRVCFQYRNSILDKYKQETEQIDAPSQLAKESSLPIIEQDLKIKPRQARMKMPLLSDHKVESPGYELSGFAKTFGELFVKIFRIDMDITRSGSVAGSLYFAECKKQGLFYPNEPMSETAKFYYETLNLPKSFSQQVQITLLHYWILSVRMRALPFKYAREYQQKLVDRIFKDLELRMSNELGINSNRIIEGNLKDYHTQLLGSVLSYDEALVSDDITFASALWRNVFNGNPNVDIRHVEALLAYVRSQLYVLNKMTDREFGFGRFKFIPPNEVVKPISKSQEEQMRQKVKEEFEKMTLPSQKSVLSVDE</sequence>
<evidence type="ECO:0000256" key="1">
    <source>
        <dbReference type="ARBA" id="ARBA00006407"/>
    </source>
</evidence>
<accession>G3AU74</accession>
<comment type="similarity">
    <text evidence="1">Belongs to the CBP3 family.</text>
</comment>
<dbReference type="FunCoup" id="G3AU74">
    <property type="interactions" value="104"/>
</dbReference>
<dbReference type="GO" id="GO:0005761">
    <property type="term" value="C:mitochondrial ribosome"/>
    <property type="evidence" value="ECO:0007669"/>
    <property type="project" value="EnsemblFungi"/>
</dbReference>
<evidence type="ECO:0000313" key="4">
    <source>
        <dbReference type="Proteomes" id="UP000000709"/>
    </source>
</evidence>
<dbReference type="GeneID" id="18874679"/>
<dbReference type="GO" id="GO:0034551">
    <property type="term" value="P:mitochondrial respiratory chain complex III assembly"/>
    <property type="evidence" value="ECO:0007669"/>
    <property type="project" value="EnsemblFungi"/>
</dbReference>
<feature type="domain" description="Ubiquinol-cytochrome c chaperone" evidence="2">
    <location>
        <begin position="143"/>
        <end position="286"/>
    </location>
</feature>
<dbReference type="Pfam" id="PF03981">
    <property type="entry name" value="Ubiq_cyt_C_chap"/>
    <property type="match status" value="1"/>
</dbReference>
<dbReference type="GO" id="GO:0043022">
    <property type="term" value="F:ribosome binding"/>
    <property type="evidence" value="ECO:0007669"/>
    <property type="project" value="EnsemblFungi"/>
</dbReference>
<dbReference type="RefSeq" id="XP_007377421.1">
    <property type="nucleotide sequence ID" value="XM_007377359.1"/>
</dbReference>
<dbReference type="PANTHER" id="PTHR12184:SF1">
    <property type="entry name" value="UBIQUINOL-CYTOCHROME-C REDUCTASE COMPLEX ASSEMBLY FACTOR 1"/>
    <property type="match status" value="1"/>
</dbReference>
<organism evidence="4">
    <name type="scientific">Spathaspora passalidarum (strain NRRL Y-27907 / 11-Y1)</name>
    <dbReference type="NCBI Taxonomy" id="619300"/>
    <lineage>
        <taxon>Eukaryota</taxon>
        <taxon>Fungi</taxon>
        <taxon>Dikarya</taxon>
        <taxon>Ascomycota</taxon>
        <taxon>Saccharomycotina</taxon>
        <taxon>Pichiomycetes</taxon>
        <taxon>Debaryomycetaceae</taxon>
        <taxon>Spathaspora</taxon>
    </lineage>
</organism>
<proteinExistence type="inferred from homology"/>
<dbReference type="OrthoDB" id="10253878at2759"/>
<dbReference type="InterPro" id="IPR007129">
    <property type="entry name" value="Ubiqinol_cyt_c_chaperone_CPB3"/>
</dbReference>
<dbReference type="STRING" id="619300.G3AU74"/>
<protein>
    <recommendedName>
        <fullName evidence="2">Ubiquinol-cytochrome c chaperone domain-containing protein</fullName>
    </recommendedName>
</protein>
<dbReference type="GO" id="GO:0050821">
    <property type="term" value="P:protein stabilization"/>
    <property type="evidence" value="ECO:0007669"/>
    <property type="project" value="EnsemblFungi"/>
</dbReference>
<dbReference type="eggNOG" id="KOG2873">
    <property type="taxonomic scope" value="Eukaryota"/>
</dbReference>
<evidence type="ECO:0000259" key="2">
    <source>
        <dbReference type="Pfam" id="PF03981"/>
    </source>
</evidence>
<name>G3AU74_SPAPN</name>
<evidence type="ECO:0000313" key="3">
    <source>
        <dbReference type="EMBL" id="EGW30450.1"/>
    </source>
</evidence>
<reference evidence="3 4" key="1">
    <citation type="journal article" date="2011" name="Proc. Natl. Acad. Sci. U.S.A.">
        <title>Comparative genomics of xylose-fermenting fungi for enhanced biofuel production.</title>
        <authorList>
            <person name="Wohlbach D.J."/>
            <person name="Kuo A."/>
            <person name="Sato T.K."/>
            <person name="Potts K.M."/>
            <person name="Salamov A.A."/>
            <person name="LaButti K.M."/>
            <person name="Sun H."/>
            <person name="Clum A."/>
            <person name="Pangilinan J.L."/>
            <person name="Lindquist E.A."/>
            <person name="Lucas S."/>
            <person name="Lapidus A."/>
            <person name="Jin M."/>
            <person name="Gunawan C."/>
            <person name="Balan V."/>
            <person name="Dale B.E."/>
            <person name="Jeffries T.W."/>
            <person name="Zinkel R."/>
            <person name="Barry K.W."/>
            <person name="Grigoriev I.V."/>
            <person name="Gasch A.P."/>
        </authorList>
    </citation>
    <scope>NUCLEOTIDE SEQUENCE [LARGE SCALE GENOMIC DNA]</scope>
    <source>
        <strain evidence="4">NRRL Y-27907 / 11-Y1</strain>
    </source>
</reference>
<dbReference type="Proteomes" id="UP000000709">
    <property type="component" value="Unassembled WGS sequence"/>
</dbReference>
<dbReference type="PANTHER" id="PTHR12184">
    <property type="entry name" value="UBIQUINOL-CYTOCHROME C REDUCTASE COMPLEX ASSEMBLY FACTOR 1 FAMILY MEMBER"/>
    <property type="match status" value="1"/>
</dbReference>
<dbReference type="KEGG" id="spaa:SPAPADRAFT_63285"/>
<dbReference type="HOGENOM" id="CLU_051390_1_0_1"/>
<keyword evidence="4" id="KW-1185">Reference proteome</keyword>
<dbReference type="InterPro" id="IPR021150">
    <property type="entry name" value="Ubiq_cyt_c_chap"/>
</dbReference>
<dbReference type="AlphaFoldDB" id="G3AU74"/>
<dbReference type="OMA" id="FSQWFQI"/>
<dbReference type="GO" id="GO:0003729">
    <property type="term" value="F:mRNA binding"/>
    <property type="evidence" value="ECO:0007669"/>
    <property type="project" value="EnsemblFungi"/>
</dbReference>
<dbReference type="EMBL" id="GL996505">
    <property type="protein sequence ID" value="EGW30450.1"/>
    <property type="molecule type" value="Genomic_DNA"/>
</dbReference>
<gene>
    <name evidence="3" type="ORF">SPAPADRAFT_63285</name>
</gene>
<dbReference type="GO" id="GO:0031966">
    <property type="term" value="C:mitochondrial membrane"/>
    <property type="evidence" value="ECO:0007669"/>
    <property type="project" value="EnsemblFungi"/>
</dbReference>
<dbReference type="InParanoid" id="G3AU74"/>
<dbReference type="GO" id="GO:0061671">
    <property type="term" value="C:Cbp3p-Cbp6 complex"/>
    <property type="evidence" value="ECO:0007669"/>
    <property type="project" value="EnsemblFungi"/>
</dbReference>
<dbReference type="GO" id="GO:0070131">
    <property type="term" value="P:positive regulation of mitochondrial translation"/>
    <property type="evidence" value="ECO:0007669"/>
    <property type="project" value="EnsemblFungi"/>
</dbReference>